<name>A0AAN8C382_CHAGU</name>
<evidence type="ECO:0000313" key="2">
    <source>
        <dbReference type="EMBL" id="KAK5896000.1"/>
    </source>
</evidence>
<reference evidence="2 3" key="1">
    <citation type="journal article" date="2023" name="Mol. Biol. Evol.">
        <title>Genomics of Secondarily Temperate Adaptation in the Only Non-Antarctic Icefish.</title>
        <authorList>
            <person name="Rivera-Colon A.G."/>
            <person name="Rayamajhi N."/>
            <person name="Minhas B.F."/>
            <person name="Madrigal G."/>
            <person name="Bilyk K.T."/>
            <person name="Yoon V."/>
            <person name="Hune M."/>
            <person name="Gregory S."/>
            <person name="Cheng C.H.C."/>
            <person name="Catchen J.M."/>
        </authorList>
    </citation>
    <scope>NUCLEOTIDE SEQUENCE [LARGE SCALE GENOMIC DNA]</scope>
    <source>
        <tissue evidence="2">White muscle</tissue>
    </source>
</reference>
<keyword evidence="3" id="KW-1185">Reference proteome</keyword>
<evidence type="ECO:0000256" key="1">
    <source>
        <dbReference type="SAM" id="MobiDB-lite"/>
    </source>
</evidence>
<gene>
    <name evidence="2" type="ORF">CgunFtcFv8_009646</name>
</gene>
<comment type="caution">
    <text evidence="2">The sequence shown here is derived from an EMBL/GenBank/DDBJ whole genome shotgun (WGS) entry which is preliminary data.</text>
</comment>
<dbReference type="Proteomes" id="UP001331515">
    <property type="component" value="Unassembled WGS sequence"/>
</dbReference>
<accession>A0AAN8C382</accession>
<feature type="region of interest" description="Disordered" evidence="1">
    <location>
        <begin position="21"/>
        <end position="69"/>
    </location>
</feature>
<organism evidence="2 3">
    <name type="scientific">Champsocephalus gunnari</name>
    <name type="common">Mackerel icefish</name>
    <dbReference type="NCBI Taxonomy" id="52237"/>
    <lineage>
        <taxon>Eukaryota</taxon>
        <taxon>Metazoa</taxon>
        <taxon>Chordata</taxon>
        <taxon>Craniata</taxon>
        <taxon>Vertebrata</taxon>
        <taxon>Euteleostomi</taxon>
        <taxon>Actinopterygii</taxon>
        <taxon>Neopterygii</taxon>
        <taxon>Teleostei</taxon>
        <taxon>Neoteleostei</taxon>
        <taxon>Acanthomorphata</taxon>
        <taxon>Eupercaria</taxon>
        <taxon>Perciformes</taxon>
        <taxon>Notothenioidei</taxon>
        <taxon>Channichthyidae</taxon>
        <taxon>Champsocephalus</taxon>
    </lineage>
</organism>
<proteinExistence type="predicted"/>
<sequence length="69" mass="7444">MCRLSGPWQEQDYLETVSVRSMPTSHKIPPPSLLKNIPSGTPMAASLSDSPPLTPSGQETVVQPTNQRA</sequence>
<dbReference type="AlphaFoldDB" id="A0AAN8C382"/>
<protein>
    <submittedName>
        <fullName evidence="2">Uncharacterized protein</fullName>
    </submittedName>
</protein>
<evidence type="ECO:0000313" key="3">
    <source>
        <dbReference type="Proteomes" id="UP001331515"/>
    </source>
</evidence>
<dbReference type="EMBL" id="JAURVH010001534">
    <property type="protein sequence ID" value="KAK5896000.1"/>
    <property type="molecule type" value="Genomic_DNA"/>
</dbReference>
<feature type="compositionally biased region" description="Polar residues" evidence="1">
    <location>
        <begin position="47"/>
        <end position="69"/>
    </location>
</feature>